<evidence type="ECO:0000256" key="1">
    <source>
        <dbReference type="SAM" id="MobiDB-lite"/>
    </source>
</evidence>
<gene>
    <name evidence="2" type="ORF">F511_09656</name>
</gene>
<dbReference type="EMBL" id="KV017190">
    <property type="protein sequence ID" value="KZV18833.1"/>
    <property type="molecule type" value="Genomic_DNA"/>
</dbReference>
<name>A0A2Z7AAY9_9LAMI</name>
<feature type="region of interest" description="Disordered" evidence="1">
    <location>
        <begin position="28"/>
        <end position="49"/>
    </location>
</feature>
<organism evidence="2 3">
    <name type="scientific">Dorcoceras hygrometricum</name>
    <dbReference type="NCBI Taxonomy" id="472368"/>
    <lineage>
        <taxon>Eukaryota</taxon>
        <taxon>Viridiplantae</taxon>
        <taxon>Streptophyta</taxon>
        <taxon>Embryophyta</taxon>
        <taxon>Tracheophyta</taxon>
        <taxon>Spermatophyta</taxon>
        <taxon>Magnoliopsida</taxon>
        <taxon>eudicotyledons</taxon>
        <taxon>Gunneridae</taxon>
        <taxon>Pentapetalae</taxon>
        <taxon>asterids</taxon>
        <taxon>lamiids</taxon>
        <taxon>Lamiales</taxon>
        <taxon>Gesneriaceae</taxon>
        <taxon>Didymocarpoideae</taxon>
        <taxon>Trichosporeae</taxon>
        <taxon>Loxocarpinae</taxon>
        <taxon>Dorcoceras</taxon>
    </lineage>
</organism>
<dbReference type="Proteomes" id="UP000250235">
    <property type="component" value="Unassembled WGS sequence"/>
</dbReference>
<dbReference type="AlphaFoldDB" id="A0A2Z7AAY9"/>
<keyword evidence="3" id="KW-1185">Reference proteome</keyword>
<evidence type="ECO:0000313" key="2">
    <source>
        <dbReference type="EMBL" id="KZV18833.1"/>
    </source>
</evidence>
<protein>
    <submittedName>
        <fullName evidence="2">Uncharacterized protein</fullName>
    </submittedName>
</protein>
<reference evidence="2 3" key="1">
    <citation type="journal article" date="2015" name="Proc. Natl. Acad. Sci. U.S.A.">
        <title>The resurrection genome of Boea hygrometrica: A blueprint for survival of dehydration.</title>
        <authorList>
            <person name="Xiao L."/>
            <person name="Yang G."/>
            <person name="Zhang L."/>
            <person name="Yang X."/>
            <person name="Zhao S."/>
            <person name="Ji Z."/>
            <person name="Zhou Q."/>
            <person name="Hu M."/>
            <person name="Wang Y."/>
            <person name="Chen M."/>
            <person name="Xu Y."/>
            <person name="Jin H."/>
            <person name="Xiao X."/>
            <person name="Hu G."/>
            <person name="Bao F."/>
            <person name="Hu Y."/>
            <person name="Wan P."/>
            <person name="Li L."/>
            <person name="Deng X."/>
            <person name="Kuang T."/>
            <person name="Xiang C."/>
            <person name="Zhu J.K."/>
            <person name="Oliver M.J."/>
            <person name="He Y."/>
        </authorList>
    </citation>
    <scope>NUCLEOTIDE SEQUENCE [LARGE SCALE GENOMIC DNA]</scope>
    <source>
        <strain evidence="3">cv. XS01</strain>
    </source>
</reference>
<evidence type="ECO:0000313" key="3">
    <source>
        <dbReference type="Proteomes" id="UP000250235"/>
    </source>
</evidence>
<feature type="compositionally biased region" description="Low complexity" evidence="1">
    <location>
        <begin position="29"/>
        <end position="43"/>
    </location>
</feature>
<accession>A0A2Z7AAY9</accession>
<sequence>MRTRSEKRPNRKNDRKVIVAEESNKKWVDSYSDSISSSSSSSDSEPEEVHCLMANQTTTEDEVFNFSNSKFAREDLINSLNEMVHEYRKLSQTFEEIKAENNGLKNCSVESSTAQLEDTENLKTELSKLMIENDLLGNRSCELKSEKERLNEVMSSWTKSSVSLSKLHESQKPLNDKSGLGFSVGESISEG</sequence>
<feature type="region of interest" description="Disordered" evidence="1">
    <location>
        <begin position="168"/>
        <end position="191"/>
    </location>
</feature>
<proteinExistence type="predicted"/>